<evidence type="ECO:0000313" key="10">
    <source>
        <dbReference type="Proteomes" id="UP001626603"/>
    </source>
</evidence>
<keyword evidence="2 7" id="KW-0813">Transport</keyword>
<feature type="transmembrane region" description="Helical" evidence="7">
    <location>
        <begin position="96"/>
        <end position="117"/>
    </location>
</feature>
<dbReference type="InterPro" id="IPR005667">
    <property type="entry name" value="Sulph_transpt2"/>
</dbReference>
<feature type="transmembrane region" description="Helical" evidence="7">
    <location>
        <begin position="193"/>
        <end position="219"/>
    </location>
</feature>
<evidence type="ECO:0000256" key="1">
    <source>
        <dbReference type="ARBA" id="ARBA00004141"/>
    </source>
</evidence>
<protein>
    <submittedName>
        <fullName evidence="9">ABC transporter permease</fullName>
    </submittedName>
</protein>
<dbReference type="InterPro" id="IPR035906">
    <property type="entry name" value="MetI-like_sf"/>
</dbReference>
<keyword evidence="10" id="KW-1185">Reference proteome</keyword>
<evidence type="ECO:0000256" key="6">
    <source>
        <dbReference type="ARBA" id="ARBA00023136"/>
    </source>
</evidence>
<dbReference type="InterPro" id="IPR000515">
    <property type="entry name" value="MetI-like"/>
</dbReference>
<dbReference type="NCBIfam" id="NF038017">
    <property type="entry name" value="ABC_perm1"/>
    <property type="match status" value="1"/>
</dbReference>
<dbReference type="EMBL" id="CP137641">
    <property type="protein sequence ID" value="WOX54839.1"/>
    <property type="molecule type" value="Genomic_DNA"/>
</dbReference>
<evidence type="ECO:0000313" key="9">
    <source>
        <dbReference type="EMBL" id="WOX54839.1"/>
    </source>
</evidence>
<evidence type="ECO:0000256" key="3">
    <source>
        <dbReference type="ARBA" id="ARBA00022692"/>
    </source>
</evidence>
<evidence type="ECO:0000256" key="7">
    <source>
        <dbReference type="RuleBase" id="RU363032"/>
    </source>
</evidence>
<feature type="transmembrane region" description="Helical" evidence="7">
    <location>
        <begin position="60"/>
        <end position="84"/>
    </location>
</feature>
<sequence>MLADRGARPRRTPFKILFLTVLFVLIGYMAVVLAGLVAYPPLPALIESLASPEIIAAVELSLATSVVSTALCTLVAVPAAYSLARFSFPGRWIVNTLVNLPLALPPLVAGVALLIFYGPSTFGRVLSSLGLDIVYTPLGIIAAQFFVNVPYMIRVVRSAFETINPRYEYVARTLGCTEWGAFREVALPLARNGLVAGLVITWSKSIGEFGAVLMLAGATRMKTETLPIALFLNMSTGDLDLAIAASVILIVIAVASLLVFERYSVGSRGAF</sequence>
<keyword evidence="4 7" id="KW-1133">Transmembrane helix</keyword>
<evidence type="ECO:0000259" key="8">
    <source>
        <dbReference type="PROSITE" id="PS50928"/>
    </source>
</evidence>
<dbReference type="GO" id="GO:0005886">
    <property type="term" value="C:plasma membrane"/>
    <property type="evidence" value="ECO:0007669"/>
    <property type="project" value="UniProtKB-SubCell"/>
</dbReference>
<reference evidence="9 10" key="1">
    <citation type="submission" date="2023-10" db="EMBL/GenBank/DDBJ databases">
        <title>The complete genome sequence of Methanoculleus palmolei DSM 4273.</title>
        <authorList>
            <person name="Lai S.-J."/>
            <person name="You Y.-T."/>
            <person name="Chen S.-C."/>
        </authorList>
    </citation>
    <scope>NUCLEOTIDE SEQUENCE [LARGE SCALE GENOMIC DNA]</scope>
    <source>
        <strain evidence="9 10">DSM 4273</strain>
    </source>
</reference>
<feature type="transmembrane region" description="Helical" evidence="7">
    <location>
        <begin position="239"/>
        <end position="260"/>
    </location>
</feature>
<dbReference type="PANTHER" id="PTHR30406:SF8">
    <property type="entry name" value="SULFATE TRANSPORT SYSTEM PERMEASE PROTEIN CYST"/>
    <property type="match status" value="1"/>
</dbReference>
<feature type="domain" description="ABC transmembrane type-1" evidence="8">
    <location>
        <begin position="58"/>
        <end position="260"/>
    </location>
</feature>
<accession>A0ABD8A5N7</accession>
<evidence type="ECO:0000256" key="5">
    <source>
        <dbReference type="ARBA" id="ARBA00023032"/>
    </source>
</evidence>
<keyword evidence="3 7" id="KW-0812">Transmembrane</keyword>
<feature type="transmembrane region" description="Helical" evidence="7">
    <location>
        <begin position="16"/>
        <end position="40"/>
    </location>
</feature>
<gene>
    <name evidence="9" type="ORF">R6Y95_05025</name>
</gene>
<dbReference type="PANTHER" id="PTHR30406">
    <property type="entry name" value="SULFATE TRANSPORT SYSTEM PERMEASE PROTEIN"/>
    <property type="match status" value="1"/>
</dbReference>
<dbReference type="Proteomes" id="UP001626603">
    <property type="component" value="Chromosome"/>
</dbReference>
<comment type="similarity">
    <text evidence="7">Belongs to the binding-protein-dependent transport system permease family.</text>
</comment>
<dbReference type="Gene3D" id="1.10.3720.10">
    <property type="entry name" value="MetI-like"/>
    <property type="match status" value="1"/>
</dbReference>
<evidence type="ECO:0000256" key="4">
    <source>
        <dbReference type="ARBA" id="ARBA00022989"/>
    </source>
</evidence>
<keyword evidence="5" id="KW-0764">Sulfate transport</keyword>
<dbReference type="InterPro" id="IPR006469">
    <property type="entry name" value="NifC_ABC_porter"/>
</dbReference>
<dbReference type="CDD" id="cd06261">
    <property type="entry name" value="TM_PBP2"/>
    <property type="match status" value="1"/>
</dbReference>
<name>A0ABD8A5N7_9EURY</name>
<organism evidence="9 10">
    <name type="scientific">Methanoculleus palmolei</name>
    <dbReference type="NCBI Taxonomy" id="72612"/>
    <lineage>
        <taxon>Archaea</taxon>
        <taxon>Methanobacteriati</taxon>
        <taxon>Methanobacteriota</taxon>
        <taxon>Stenosarchaea group</taxon>
        <taxon>Methanomicrobia</taxon>
        <taxon>Methanomicrobiales</taxon>
        <taxon>Methanomicrobiaceae</taxon>
        <taxon>Methanoculleus</taxon>
    </lineage>
</organism>
<comment type="subcellular location">
    <subcellularLocation>
        <location evidence="7">Cell membrane</location>
        <topology evidence="7">Multi-pass membrane protein</topology>
    </subcellularLocation>
    <subcellularLocation>
        <location evidence="1">Membrane</location>
        <topology evidence="1">Multi-pass membrane protein</topology>
    </subcellularLocation>
</comment>
<dbReference type="PROSITE" id="PS50928">
    <property type="entry name" value="ABC_TM1"/>
    <property type="match status" value="1"/>
</dbReference>
<feature type="transmembrane region" description="Helical" evidence="7">
    <location>
        <begin position="129"/>
        <end position="147"/>
    </location>
</feature>
<dbReference type="AlphaFoldDB" id="A0ABD8A5N7"/>
<dbReference type="Pfam" id="PF00528">
    <property type="entry name" value="BPD_transp_1"/>
    <property type="match status" value="1"/>
</dbReference>
<dbReference type="InterPro" id="IPR049783">
    <property type="entry name" value="ABC_perm_TupB-like"/>
</dbReference>
<proteinExistence type="inferred from homology"/>
<dbReference type="NCBIfam" id="TIGR01581">
    <property type="entry name" value="Mo_ABC_porter"/>
    <property type="match status" value="1"/>
</dbReference>
<keyword evidence="6 7" id="KW-0472">Membrane</keyword>
<evidence type="ECO:0000256" key="2">
    <source>
        <dbReference type="ARBA" id="ARBA00022448"/>
    </source>
</evidence>
<dbReference type="SUPFAM" id="SSF161098">
    <property type="entry name" value="MetI-like"/>
    <property type="match status" value="1"/>
</dbReference>